<feature type="transmembrane region" description="Helical" evidence="1">
    <location>
        <begin position="26"/>
        <end position="47"/>
    </location>
</feature>
<gene>
    <name evidence="2" type="ORF">Prum_030020</name>
</gene>
<evidence type="ECO:0008006" key="4">
    <source>
        <dbReference type="Google" id="ProtNLM"/>
    </source>
</evidence>
<comment type="caution">
    <text evidence="2">The sequence shown here is derived from an EMBL/GenBank/DDBJ whole genome shotgun (WGS) entry which is preliminary data.</text>
</comment>
<dbReference type="AlphaFoldDB" id="A0A6V8L195"/>
<evidence type="ECO:0000313" key="3">
    <source>
        <dbReference type="Proteomes" id="UP000482960"/>
    </source>
</evidence>
<dbReference type="Proteomes" id="UP000482960">
    <property type="component" value="Unassembled WGS sequence"/>
</dbReference>
<reference evidence="2 3" key="1">
    <citation type="submission" date="2020-03" db="EMBL/GenBank/DDBJ databases">
        <title>Whole genome shotgun sequence of Phytohabitans rumicis NBRC 108638.</title>
        <authorList>
            <person name="Komaki H."/>
            <person name="Tamura T."/>
        </authorList>
    </citation>
    <scope>NUCLEOTIDE SEQUENCE [LARGE SCALE GENOMIC DNA]</scope>
    <source>
        <strain evidence="2 3">NBRC 108638</strain>
    </source>
</reference>
<sequence>MAIGYLIAGMSVWGFIGWLVDRRFDLGGVPIGIGAVVGAAGGIYLIVRRLGA</sequence>
<keyword evidence="1" id="KW-0812">Transmembrane</keyword>
<reference evidence="2 3" key="2">
    <citation type="submission" date="2020-03" db="EMBL/GenBank/DDBJ databases">
        <authorList>
            <person name="Ichikawa N."/>
            <person name="Kimura A."/>
            <person name="Kitahashi Y."/>
            <person name="Uohara A."/>
        </authorList>
    </citation>
    <scope>NUCLEOTIDE SEQUENCE [LARGE SCALE GENOMIC DNA]</scope>
    <source>
        <strain evidence="2 3">NBRC 108638</strain>
    </source>
</reference>
<accession>A0A6V8L195</accession>
<evidence type="ECO:0000256" key="1">
    <source>
        <dbReference type="SAM" id="Phobius"/>
    </source>
</evidence>
<organism evidence="2 3">
    <name type="scientific">Phytohabitans rumicis</name>
    <dbReference type="NCBI Taxonomy" id="1076125"/>
    <lineage>
        <taxon>Bacteria</taxon>
        <taxon>Bacillati</taxon>
        <taxon>Actinomycetota</taxon>
        <taxon>Actinomycetes</taxon>
        <taxon>Micromonosporales</taxon>
        <taxon>Micromonosporaceae</taxon>
    </lineage>
</organism>
<protein>
    <recommendedName>
        <fullName evidence="4">F0F1-ATPase subunit</fullName>
    </recommendedName>
</protein>
<proteinExistence type="predicted"/>
<dbReference type="EMBL" id="BLPG01000001">
    <property type="protein sequence ID" value="GFJ89360.1"/>
    <property type="molecule type" value="Genomic_DNA"/>
</dbReference>
<keyword evidence="1" id="KW-1133">Transmembrane helix</keyword>
<keyword evidence="1" id="KW-0472">Membrane</keyword>
<evidence type="ECO:0000313" key="2">
    <source>
        <dbReference type="EMBL" id="GFJ89360.1"/>
    </source>
</evidence>
<keyword evidence="3" id="KW-1185">Reference proteome</keyword>
<name>A0A6V8L195_9ACTN</name>
<dbReference type="RefSeq" id="WP_246277884.1">
    <property type="nucleotide sequence ID" value="NZ_BLPG01000001.1"/>
</dbReference>
<feature type="transmembrane region" description="Helical" evidence="1">
    <location>
        <begin position="5"/>
        <end position="20"/>
    </location>
</feature>